<evidence type="ECO:0000313" key="3">
    <source>
        <dbReference type="EMBL" id="PVH97896.1"/>
    </source>
</evidence>
<evidence type="ECO:0000256" key="2">
    <source>
        <dbReference type="SAM" id="Phobius"/>
    </source>
</evidence>
<dbReference type="EMBL" id="KZ805426">
    <property type="protein sequence ID" value="PVH97896.1"/>
    <property type="molecule type" value="Genomic_DNA"/>
</dbReference>
<dbReference type="OrthoDB" id="3021074at2759"/>
<feature type="coiled-coil region" evidence="1">
    <location>
        <begin position="465"/>
        <end position="499"/>
    </location>
</feature>
<evidence type="ECO:0000256" key="1">
    <source>
        <dbReference type="SAM" id="Coils"/>
    </source>
</evidence>
<feature type="transmembrane region" description="Helical" evidence="2">
    <location>
        <begin position="436"/>
        <end position="454"/>
    </location>
</feature>
<name>A0A2V1DI76_9PLEO</name>
<sequence>MNNSIPSTTPGLDGPGSYILVAQNVMCAYPISDLYAPTPRYLYYTLLALAFGTLRHQWISHMFLGGAVAYAATAAIHAIIIASRPAKVAPPAVVAIPYIQQTSNLTRVISSLVTNTSNVLVQPDAVELDIDPIMAVVVTAYLVGLPLQLWSRTMRSSNITRYLLILWNLSMLVGTICALVSWPNTNLAAPQYRFCYSGFLDPSQQNSDGWDTSLWRGTWNATVATVFNKDDNSAWLGLSNNCFYPCFNTSQTLRQSSSLKAVVMDGKTTFAKLHSPSRRSRGDDIQPLVYVAIVAFTAAQFFLILVSGLRLCSDVIREAIHEPHRVWRMKNKIWHQTNRDVRRGWLTVKATVLRRPIQTERDRISEAEAKEATGSRAYTFRSRELLIFPRLILDGLAMLTLMAGLCISGPLVVAFTCWVEWYIRNDGASNETIKQVGQWSTLVSIAVVLLATVARQFLKDRLSSAEEVRTEILTTEAHLQKLRTRLRHLEEITEKKNCNVADRSKAETDQTIIRKDIHG</sequence>
<dbReference type="AlphaFoldDB" id="A0A2V1DI76"/>
<feature type="transmembrane region" description="Helical" evidence="2">
    <location>
        <begin position="133"/>
        <end position="150"/>
    </location>
</feature>
<feature type="transmembrane region" description="Helical" evidence="2">
    <location>
        <begin position="63"/>
        <end position="82"/>
    </location>
</feature>
<gene>
    <name evidence="3" type="ORF">DM02DRAFT_596917</name>
</gene>
<feature type="transmembrane region" description="Helical" evidence="2">
    <location>
        <begin position="288"/>
        <end position="309"/>
    </location>
</feature>
<organism evidence="3 4">
    <name type="scientific">Periconia macrospinosa</name>
    <dbReference type="NCBI Taxonomy" id="97972"/>
    <lineage>
        <taxon>Eukaryota</taxon>
        <taxon>Fungi</taxon>
        <taxon>Dikarya</taxon>
        <taxon>Ascomycota</taxon>
        <taxon>Pezizomycotina</taxon>
        <taxon>Dothideomycetes</taxon>
        <taxon>Pleosporomycetidae</taxon>
        <taxon>Pleosporales</taxon>
        <taxon>Massarineae</taxon>
        <taxon>Periconiaceae</taxon>
        <taxon>Periconia</taxon>
    </lineage>
</organism>
<evidence type="ECO:0000313" key="4">
    <source>
        <dbReference type="Proteomes" id="UP000244855"/>
    </source>
</evidence>
<keyword evidence="2" id="KW-1133">Transmembrane helix</keyword>
<proteinExistence type="predicted"/>
<keyword evidence="2" id="KW-0472">Membrane</keyword>
<accession>A0A2V1DI76</accession>
<feature type="transmembrane region" description="Helical" evidence="2">
    <location>
        <begin position="391"/>
        <end position="416"/>
    </location>
</feature>
<keyword evidence="2" id="KW-0812">Transmembrane</keyword>
<protein>
    <submittedName>
        <fullName evidence="3">Uncharacterized protein</fullName>
    </submittedName>
</protein>
<reference evidence="3 4" key="1">
    <citation type="journal article" date="2018" name="Sci. Rep.">
        <title>Comparative genomics provides insights into the lifestyle and reveals functional heterogeneity of dark septate endophytic fungi.</title>
        <authorList>
            <person name="Knapp D.G."/>
            <person name="Nemeth J.B."/>
            <person name="Barry K."/>
            <person name="Hainaut M."/>
            <person name="Henrissat B."/>
            <person name="Johnson J."/>
            <person name="Kuo A."/>
            <person name="Lim J.H.P."/>
            <person name="Lipzen A."/>
            <person name="Nolan M."/>
            <person name="Ohm R.A."/>
            <person name="Tamas L."/>
            <person name="Grigoriev I.V."/>
            <person name="Spatafora J.W."/>
            <person name="Nagy L.G."/>
            <person name="Kovacs G.M."/>
        </authorList>
    </citation>
    <scope>NUCLEOTIDE SEQUENCE [LARGE SCALE GENOMIC DNA]</scope>
    <source>
        <strain evidence="3 4">DSE2036</strain>
    </source>
</reference>
<keyword evidence="1" id="KW-0175">Coiled coil</keyword>
<keyword evidence="4" id="KW-1185">Reference proteome</keyword>
<dbReference type="Proteomes" id="UP000244855">
    <property type="component" value="Unassembled WGS sequence"/>
</dbReference>
<feature type="transmembrane region" description="Helical" evidence="2">
    <location>
        <begin position="162"/>
        <end position="182"/>
    </location>
</feature>